<dbReference type="GO" id="GO:0009409">
    <property type="term" value="P:response to cold"/>
    <property type="evidence" value="ECO:0007669"/>
    <property type="project" value="TreeGrafter"/>
</dbReference>
<feature type="domain" description="Helicase ATP-binding" evidence="7">
    <location>
        <begin position="33"/>
        <end position="205"/>
    </location>
</feature>
<feature type="domain" description="DEAD-box RNA helicase Q" evidence="9">
    <location>
        <begin position="2"/>
        <end position="30"/>
    </location>
</feature>
<keyword evidence="3 10" id="KW-0347">Helicase</keyword>
<dbReference type="PROSITE" id="PS51195">
    <property type="entry name" value="Q_MOTIF"/>
    <property type="match status" value="1"/>
</dbReference>
<evidence type="ECO:0000313" key="11">
    <source>
        <dbReference type="Proteomes" id="UP000033695"/>
    </source>
</evidence>
<dbReference type="Pfam" id="PF00270">
    <property type="entry name" value="DEAD"/>
    <property type="match status" value="1"/>
</dbReference>
<dbReference type="SUPFAM" id="SSF52540">
    <property type="entry name" value="P-loop containing nucleoside triphosphate hydrolases"/>
    <property type="match status" value="1"/>
</dbReference>
<evidence type="ECO:0000256" key="6">
    <source>
        <dbReference type="SAM" id="MobiDB-lite"/>
    </source>
</evidence>
<dbReference type="SMART" id="SM00490">
    <property type="entry name" value="HELICc"/>
    <property type="match status" value="1"/>
</dbReference>
<dbReference type="PROSITE" id="PS51192">
    <property type="entry name" value="HELICASE_ATP_BIND_1"/>
    <property type="match status" value="1"/>
</dbReference>
<accession>A0A0F4KTX2</accession>
<dbReference type="GO" id="GO:0005524">
    <property type="term" value="F:ATP binding"/>
    <property type="evidence" value="ECO:0007669"/>
    <property type="project" value="UniProtKB-KW"/>
</dbReference>
<dbReference type="HOGENOM" id="CLU_003041_1_3_9"/>
<dbReference type="EMBL" id="JXBZ01000003">
    <property type="protein sequence ID" value="KJY49498.1"/>
    <property type="molecule type" value="Genomic_DNA"/>
</dbReference>
<dbReference type="InterPro" id="IPR044742">
    <property type="entry name" value="DEAD/DEAH_RhlB"/>
</dbReference>
<feature type="domain" description="Helicase C-terminal" evidence="8">
    <location>
        <begin position="232"/>
        <end position="375"/>
    </location>
</feature>
<dbReference type="STRING" id="1218508.JG29_04620"/>
<evidence type="ECO:0000256" key="4">
    <source>
        <dbReference type="ARBA" id="ARBA00022840"/>
    </source>
</evidence>
<dbReference type="InterPro" id="IPR050547">
    <property type="entry name" value="DEAD_box_RNA_helicases"/>
</dbReference>
<dbReference type="CDD" id="cd00268">
    <property type="entry name" value="DEADc"/>
    <property type="match status" value="1"/>
</dbReference>
<dbReference type="InterPro" id="IPR014014">
    <property type="entry name" value="RNA_helicase_DEAD_Q_motif"/>
</dbReference>
<dbReference type="InterPro" id="IPR014001">
    <property type="entry name" value="Helicase_ATP-bd"/>
</dbReference>
<evidence type="ECO:0000256" key="3">
    <source>
        <dbReference type="ARBA" id="ARBA00022806"/>
    </source>
</evidence>
<keyword evidence="11" id="KW-1185">Reference proteome</keyword>
<dbReference type="AlphaFoldDB" id="A0A0F4KTX2"/>
<dbReference type="GO" id="GO:0016787">
    <property type="term" value="F:hydrolase activity"/>
    <property type="evidence" value="ECO:0007669"/>
    <property type="project" value="UniProtKB-KW"/>
</dbReference>
<dbReference type="PATRIC" id="fig|1218508.4.peg.473"/>
<evidence type="ECO:0000259" key="9">
    <source>
        <dbReference type="PROSITE" id="PS51195"/>
    </source>
</evidence>
<dbReference type="OrthoDB" id="9805696at2"/>
<evidence type="ECO:0000259" key="7">
    <source>
        <dbReference type="PROSITE" id="PS51192"/>
    </source>
</evidence>
<feature type="compositionally biased region" description="Basic residues" evidence="6">
    <location>
        <begin position="400"/>
        <end position="417"/>
    </location>
</feature>
<dbReference type="PROSITE" id="PS51194">
    <property type="entry name" value="HELICASE_CTER"/>
    <property type="match status" value="1"/>
</dbReference>
<dbReference type="InterPro" id="IPR001650">
    <property type="entry name" value="Helicase_C-like"/>
</dbReference>
<dbReference type="RefSeq" id="WP_045922341.1">
    <property type="nucleotide sequence ID" value="NZ_JBHTHW010000004.1"/>
</dbReference>
<evidence type="ECO:0000256" key="2">
    <source>
        <dbReference type="ARBA" id="ARBA00022801"/>
    </source>
</evidence>
<reference evidence="10 11" key="1">
    <citation type="submission" date="2014-12" db="EMBL/GenBank/DDBJ databases">
        <title>Comparative genomics of the lactic acid bacteria isolated from the honey bee gut.</title>
        <authorList>
            <person name="Ellegaard K.M."/>
            <person name="Tamarit D."/>
            <person name="Javelind E."/>
            <person name="Olofsson T."/>
            <person name="Andersson S.G."/>
            <person name="Vasquez A."/>
        </authorList>
    </citation>
    <scope>NUCLEOTIDE SEQUENCE [LARGE SCALE GENOMIC DNA]</scope>
    <source>
        <strain evidence="10 11">Hon2</strain>
    </source>
</reference>
<dbReference type="SMART" id="SM00487">
    <property type="entry name" value="DEXDc"/>
    <property type="match status" value="1"/>
</dbReference>
<evidence type="ECO:0000256" key="1">
    <source>
        <dbReference type="ARBA" id="ARBA00022741"/>
    </source>
</evidence>
<evidence type="ECO:0000256" key="5">
    <source>
        <dbReference type="PROSITE-ProRule" id="PRU00552"/>
    </source>
</evidence>
<keyword evidence="1" id="KW-0547">Nucleotide-binding</keyword>
<dbReference type="GO" id="GO:0005840">
    <property type="term" value="C:ribosome"/>
    <property type="evidence" value="ECO:0007669"/>
    <property type="project" value="TreeGrafter"/>
</dbReference>
<dbReference type="Gene3D" id="3.40.50.300">
    <property type="entry name" value="P-loop containing nucleotide triphosphate hydrolases"/>
    <property type="match status" value="2"/>
</dbReference>
<organism evidence="10 11">
    <name type="scientific">Bombilactobacillus mellis</name>
    <dbReference type="NCBI Taxonomy" id="1218508"/>
    <lineage>
        <taxon>Bacteria</taxon>
        <taxon>Bacillati</taxon>
        <taxon>Bacillota</taxon>
        <taxon>Bacilli</taxon>
        <taxon>Lactobacillales</taxon>
        <taxon>Lactobacillaceae</taxon>
        <taxon>Bombilactobacillus</taxon>
    </lineage>
</organism>
<name>A0A0F4KTX2_9LACO</name>
<dbReference type="Pfam" id="PF00271">
    <property type="entry name" value="Helicase_C"/>
    <property type="match status" value="1"/>
</dbReference>
<feature type="region of interest" description="Disordered" evidence="6">
    <location>
        <begin position="380"/>
        <end position="447"/>
    </location>
</feature>
<dbReference type="GO" id="GO:0003724">
    <property type="term" value="F:RNA helicase activity"/>
    <property type="evidence" value="ECO:0007669"/>
    <property type="project" value="InterPro"/>
</dbReference>
<dbReference type="Proteomes" id="UP000033695">
    <property type="component" value="Unassembled WGS sequence"/>
</dbReference>
<feature type="compositionally biased region" description="Basic residues" evidence="6">
    <location>
        <begin position="424"/>
        <end position="447"/>
    </location>
</feature>
<dbReference type="GO" id="GO:0005829">
    <property type="term" value="C:cytosol"/>
    <property type="evidence" value="ECO:0007669"/>
    <property type="project" value="TreeGrafter"/>
</dbReference>
<dbReference type="InterPro" id="IPR027417">
    <property type="entry name" value="P-loop_NTPase"/>
</dbReference>
<comment type="caution">
    <text evidence="10">The sequence shown here is derived from an EMBL/GenBank/DDBJ whole genome shotgun (WGS) entry which is preliminary data.</text>
</comment>
<protein>
    <submittedName>
        <fullName evidence="10">Superfamily II DNA and RNA helicase</fullName>
    </submittedName>
</protein>
<gene>
    <name evidence="10" type="ORF">JG29_04620</name>
</gene>
<dbReference type="PANTHER" id="PTHR47963:SF1">
    <property type="entry name" value="DEAD-BOX ATP-DEPENDENT RNA HELICASE CSHB"/>
    <property type="match status" value="1"/>
</dbReference>
<proteinExistence type="predicted"/>
<dbReference type="InterPro" id="IPR011545">
    <property type="entry name" value="DEAD/DEAH_box_helicase_dom"/>
</dbReference>
<dbReference type="GO" id="GO:0033592">
    <property type="term" value="F:RNA strand annealing activity"/>
    <property type="evidence" value="ECO:0007669"/>
    <property type="project" value="TreeGrafter"/>
</dbReference>
<dbReference type="CDD" id="cd18787">
    <property type="entry name" value="SF2_C_DEAD"/>
    <property type="match status" value="1"/>
</dbReference>
<keyword evidence="4" id="KW-0067">ATP-binding</keyword>
<keyword evidence="2" id="KW-0378">Hydrolase</keyword>
<evidence type="ECO:0000313" key="10">
    <source>
        <dbReference type="EMBL" id="KJY49498.1"/>
    </source>
</evidence>
<evidence type="ECO:0000259" key="8">
    <source>
        <dbReference type="PROSITE" id="PS51194"/>
    </source>
</evidence>
<feature type="short sequence motif" description="Q motif" evidence="5">
    <location>
        <begin position="2"/>
        <end position="30"/>
    </location>
</feature>
<sequence length="447" mass="50774">MTTFAEYHWSDFINTALQQINFQQPTPVQDKVIPLITAGHDVIVQAQTGSGKTHAYLLPLLNQITPQLQVQLIIAVPSRELAGQIRAAAEKIIALAPEKLHIGFYVGGTDKQKQIQHLNNWQPQIVIGTPGRIWDLIQIQALQVQKTQFLVIDEADMSLDFGFLPVIDQIASSLPAELQTMVFSATIPQKLQPFLKKYLRQPQVVNLEAATVIAPNISNWALFTHGRDRQKIIYQLLTLGQPYLALIFANTKKNVNQIYDYLSAQGLKVARIHGDLPPRERKRTMKAIAQMEYQFVVASDLAARGIDIPGVSHVINAEIPVEDEFFIHRVGRTGRNKMKGIAITLYGPDEEAKIQHLEQLGIKFEFKEIRNGRLLAAKAHDARQQRSAHQQALDPTLRGFVKKQKQRRKPGYRKKIKQAIISDRKRKQKIQQRSQRRHLRALKKQQG</sequence>
<dbReference type="PANTHER" id="PTHR47963">
    <property type="entry name" value="DEAD-BOX ATP-DEPENDENT RNA HELICASE 47, MITOCHONDRIAL"/>
    <property type="match status" value="1"/>
</dbReference>